<evidence type="ECO:0000256" key="7">
    <source>
        <dbReference type="RuleBase" id="RU361153"/>
    </source>
</evidence>
<evidence type="ECO:0000256" key="2">
    <source>
        <dbReference type="ARBA" id="ARBA00022801"/>
    </source>
</evidence>
<dbReference type="Pfam" id="PF00150">
    <property type="entry name" value="Cellulase"/>
    <property type="match status" value="1"/>
</dbReference>
<keyword evidence="5 7" id="KW-0326">Glycosidase</keyword>
<gene>
    <name evidence="9" type="ORF">BKA03_000333</name>
</gene>
<dbReference type="AlphaFoldDB" id="A0A7Z0CGX6"/>
<proteinExistence type="inferred from homology"/>
<dbReference type="InterPro" id="IPR001547">
    <property type="entry name" value="Glyco_hydro_5"/>
</dbReference>
<feature type="domain" description="Glycoside hydrolase family 5" evidence="8">
    <location>
        <begin position="23"/>
        <end position="324"/>
    </location>
</feature>
<dbReference type="SUPFAM" id="SSF51445">
    <property type="entry name" value="(Trans)glycosidases"/>
    <property type="match status" value="1"/>
</dbReference>
<dbReference type="GO" id="GO:0009986">
    <property type="term" value="C:cell surface"/>
    <property type="evidence" value="ECO:0007669"/>
    <property type="project" value="TreeGrafter"/>
</dbReference>
<dbReference type="OrthoDB" id="4771662at2"/>
<dbReference type="EMBL" id="JACBZO010000001">
    <property type="protein sequence ID" value="NYI40214.1"/>
    <property type="molecule type" value="Genomic_DNA"/>
</dbReference>
<evidence type="ECO:0000256" key="3">
    <source>
        <dbReference type="ARBA" id="ARBA00023001"/>
    </source>
</evidence>
<sequence>MKDFDRGVNLGGWLSQYAAYDHEHFRTFITRRDIQRIAAWGLDHVRLPVDYPVIESDDAIGAPREDGYDYIDRCIEWCADAGLAVILDVHEAPGFTFRNDLEEGDAAANNLFTDPAVQDRFVALWETIVRRYADAAVPMVFELLNEVTLPDNGPWNALVSRTVAAIRAIAPEAVIMIGGTHNNAVSGLDGLVEIDDPHLVYTFHTYEPLYFTHQNAPWVEGPREWGGAPLYPGYLHGLGEWLAANPQHNQFGDQHVDQRMDREFLADVVAPAVAFAQRTGHEVYCGEFGVADWVDPASRRAWLGDFLGLLREHDIGFGLWSYKAMDFGLVDLHGEVVDPEYLAIVRGE</sequence>
<dbReference type="PANTHER" id="PTHR31297:SF41">
    <property type="entry name" value="ENDOGLUCANASE, PUTATIVE (AFU_ORTHOLOGUE AFUA_5G01830)-RELATED"/>
    <property type="match status" value="1"/>
</dbReference>
<evidence type="ECO:0000256" key="6">
    <source>
        <dbReference type="ARBA" id="ARBA00023326"/>
    </source>
</evidence>
<dbReference type="PANTHER" id="PTHR31297">
    <property type="entry name" value="GLUCAN ENDO-1,6-BETA-GLUCOSIDASE B"/>
    <property type="match status" value="1"/>
</dbReference>
<keyword evidence="4" id="KW-0119">Carbohydrate metabolism</keyword>
<comment type="caution">
    <text evidence="9">The sequence shown here is derived from an EMBL/GenBank/DDBJ whole genome shotgun (WGS) entry which is preliminary data.</text>
</comment>
<keyword evidence="10" id="KW-1185">Reference proteome</keyword>
<dbReference type="InterPro" id="IPR050386">
    <property type="entry name" value="Glycosyl_hydrolase_5"/>
</dbReference>
<dbReference type="GO" id="GO:0008422">
    <property type="term" value="F:beta-glucosidase activity"/>
    <property type="evidence" value="ECO:0007669"/>
    <property type="project" value="TreeGrafter"/>
</dbReference>
<name>A0A7Z0CGX6_9MICO</name>
<dbReference type="GO" id="GO:0005576">
    <property type="term" value="C:extracellular region"/>
    <property type="evidence" value="ECO:0007669"/>
    <property type="project" value="TreeGrafter"/>
</dbReference>
<dbReference type="RefSeq" id="WP_062074801.1">
    <property type="nucleotide sequence ID" value="NZ_BBRC01000004.1"/>
</dbReference>
<dbReference type="InterPro" id="IPR017853">
    <property type="entry name" value="GH"/>
</dbReference>
<reference evidence="9 10" key="1">
    <citation type="submission" date="2020-07" db="EMBL/GenBank/DDBJ databases">
        <title>Sequencing the genomes of 1000 actinobacteria strains.</title>
        <authorList>
            <person name="Klenk H.-P."/>
        </authorList>
    </citation>
    <scope>NUCLEOTIDE SEQUENCE [LARGE SCALE GENOMIC DNA]</scope>
    <source>
        <strain evidence="9 10">DSM 19970</strain>
    </source>
</reference>
<evidence type="ECO:0000256" key="1">
    <source>
        <dbReference type="ARBA" id="ARBA00005641"/>
    </source>
</evidence>
<organism evidence="9 10">
    <name type="scientific">Demequina lutea</name>
    <dbReference type="NCBI Taxonomy" id="431489"/>
    <lineage>
        <taxon>Bacteria</taxon>
        <taxon>Bacillati</taxon>
        <taxon>Actinomycetota</taxon>
        <taxon>Actinomycetes</taxon>
        <taxon>Micrococcales</taxon>
        <taxon>Demequinaceae</taxon>
        <taxon>Demequina</taxon>
    </lineage>
</organism>
<evidence type="ECO:0000313" key="9">
    <source>
        <dbReference type="EMBL" id="NYI40214.1"/>
    </source>
</evidence>
<accession>A0A7Z0CGX6</accession>
<keyword evidence="3" id="KW-0136">Cellulose degradation</keyword>
<dbReference type="GO" id="GO:0030245">
    <property type="term" value="P:cellulose catabolic process"/>
    <property type="evidence" value="ECO:0007669"/>
    <property type="project" value="UniProtKB-KW"/>
</dbReference>
<keyword evidence="2 7" id="KW-0378">Hydrolase</keyword>
<keyword evidence="6" id="KW-0624">Polysaccharide degradation</keyword>
<evidence type="ECO:0000259" key="8">
    <source>
        <dbReference type="Pfam" id="PF00150"/>
    </source>
</evidence>
<comment type="similarity">
    <text evidence="1 7">Belongs to the glycosyl hydrolase 5 (cellulase A) family.</text>
</comment>
<dbReference type="Gene3D" id="3.20.20.80">
    <property type="entry name" value="Glycosidases"/>
    <property type="match status" value="1"/>
</dbReference>
<evidence type="ECO:0000256" key="4">
    <source>
        <dbReference type="ARBA" id="ARBA00023277"/>
    </source>
</evidence>
<evidence type="ECO:0000256" key="5">
    <source>
        <dbReference type="ARBA" id="ARBA00023295"/>
    </source>
</evidence>
<evidence type="ECO:0000313" key="10">
    <source>
        <dbReference type="Proteomes" id="UP000547973"/>
    </source>
</evidence>
<protein>
    <submittedName>
        <fullName evidence="9">Aryl-phospho-beta-D-glucosidase BglC (GH1 family)</fullName>
    </submittedName>
</protein>
<dbReference type="Proteomes" id="UP000547973">
    <property type="component" value="Unassembled WGS sequence"/>
</dbReference>